<name>A0A2A5ISF8_BACPU</name>
<evidence type="ECO:0000259" key="7">
    <source>
        <dbReference type="Pfam" id="PF02525"/>
    </source>
</evidence>
<gene>
    <name evidence="6" type="primary">azoR</name>
    <name evidence="8" type="ORF">CEY02_15010</name>
</gene>
<evidence type="ECO:0000256" key="5">
    <source>
        <dbReference type="ARBA" id="ARBA00048542"/>
    </source>
</evidence>
<comment type="catalytic activity">
    <reaction evidence="5">
        <text>N,N-dimethyl-1,4-phenylenediamine + anthranilate + 2 NAD(+) = 2-(4-dimethylaminophenyl)diazenylbenzoate + 2 NADH + 2 H(+)</text>
        <dbReference type="Rhea" id="RHEA:55872"/>
        <dbReference type="ChEBI" id="CHEBI:15378"/>
        <dbReference type="ChEBI" id="CHEBI:15783"/>
        <dbReference type="ChEBI" id="CHEBI:16567"/>
        <dbReference type="ChEBI" id="CHEBI:57540"/>
        <dbReference type="ChEBI" id="CHEBI:57945"/>
        <dbReference type="ChEBI" id="CHEBI:71579"/>
        <dbReference type="EC" id="1.7.1.17"/>
    </reaction>
    <physiologicalReaction direction="right-to-left" evidence="5">
        <dbReference type="Rhea" id="RHEA:55874"/>
    </physiologicalReaction>
</comment>
<keyword evidence="4 6" id="KW-0520">NAD</keyword>
<evidence type="ECO:0000256" key="6">
    <source>
        <dbReference type="HAMAP-Rule" id="MF_01216"/>
    </source>
</evidence>
<dbReference type="Gene3D" id="3.40.50.360">
    <property type="match status" value="1"/>
</dbReference>
<keyword evidence="1 6" id="KW-0285">Flavoprotein</keyword>
<dbReference type="SUPFAM" id="SSF52218">
    <property type="entry name" value="Flavoproteins"/>
    <property type="match status" value="1"/>
</dbReference>
<dbReference type="HAMAP" id="MF_01216">
    <property type="entry name" value="Azoreductase_type1"/>
    <property type="match status" value="1"/>
</dbReference>
<comment type="function">
    <text evidence="6">Quinone reductase that provides resistance to thiol-specific stress caused by electrophilic quinones.</text>
</comment>
<keyword evidence="2 6" id="KW-0288">FMN</keyword>
<dbReference type="Proteomes" id="UP000228754">
    <property type="component" value="Unassembled WGS sequence"/>
</dbReference>
<keyword evidence="3 6" id="KW-0560">Oxidoreductase</keyword>
<comment type="caution">
    <text evidence="6">Lacks conserved residue(s) required for the propagation of feature annotation.</text>
</comment>
<evidence type="ECO:0000313" key="9">
    <source>
        <dbReference type="Proteomes" id="UP000228754"/>
    </source>
</evidence>
<dbReference type="Pfam" id="PF02525">
    <property type="entry name" value="Flavodoxin_2"/>
    <property type="match status" value="1"/>
</dbReference>
<evidence type="ECO:0000313" key="8">
    <source>
        <dbReference type="EMBL" id="PCK20163.1"/>
    </source>
</evidence>
<dbReference type="GO" id="GO:0010181">
    <property type="term" value="F:FMN binding"/>
    <property type="evidence" value="ECO:0007669"/>
    <property type="project" value="UniProtKB-UniRule"/>
</dbReference>
<organism evidence="8 9">
    <name type="scientific">Bacillus pumilus</name>
    <name type="common">Bacillus mesentericus</name>
    <dbReference type="NCBI Taxonomy" id="1408"/>
    <lineage>
        <taxon>Bacteria</taxon>
        <taxon>Bacillati</taxon>
        <taxon>Bacillota</taxon>
        <taxon>Bacilli</taxon>
        <taxon>Bacillales</taxon>
        <taxon>Bacillaceae</taxon>
        <taxon>Bacillus</taxon>
    </lineage>
</organism>
<dbReference type="EC" id="1.7.1.17" evidence="6"/>
<comment type="caution">
    <text evidence="8">The sequence shown here is derived from an EMBL/GenBank/DDBJ whole genome shotgun (WGS) entry which is preliminary data.</text>
</comment>
<feature type="domain" description="Flavodoxin-like fold" evidence="7">
    <location>
        <begin position="1"/>
        <end position="205"/>
    </location>
</feature>
<evidence type="ECO:0000256" key="1">
    <source>
        <dbReference type="ARBA" id="ARBA00022630"/>
    </source>
</evidence>
<dbReference type="OrthoDB" id="9805013at2"/>
<dbReference type="PANTHER" id="PTHR43741:SF4">
    <property type="entry name" value="FMN-DEPENDENT NADH:QUINONE OXIDOREDUCTASE"/>
    <property type="match status" value="1"/>
</dbReference>
<comment type="cofactor">
    <cofactor evidence="6">
        <name>FMN</name>
        <dbReference type="ChEBI" id="CHEBI:58210"/>
    </cofactor>
    <text evidence="6">Binds 1 FMN per subunit.</text>
</comment>
<dbReference type="InterPro" id="IPR023048">
    <property type="entry name" value="NADH:quinone_OxRdtase_FMN_depd"/>
</dbReference>
<reference evidence="8 9" key="1">
    <citation type="submission" date="2017-06" db="EMBL/GenBank/DDBJ databases">
        <title>Draft Genome Sequence of Bacillus sp Strain 36R Isolated from saline sediment at Atanasia, Sonora, Mexico.</title>
        <authorList>
            <person name="Sanchez Diaz R."/>
            <person name="Quiroz Macias M.E."/>
            <person name="Ibarra Gamez J.C."/>
            <person name="Enciso Ibarra J."/>
            <person name="Gomez Gil B."/>
            <person name="Galaviz Silva L."/>
        </authorList>
    </citation>
    <scope>NUCLEOTIDE SEQUENCE [LARGE SCALE GENOMIC DNA]</scope>
    <source>
        <strain evidence="8 9">36R_ATNSAL</strain>
    </source>
</reference>
<dbReference type="GO" id="GO:0016652">
    <property type="term" value="F:oxidoreductase activity, acting on NAD(P)H as acceptor"/>
    <property type="evidence" value="ECO:0007669"/>
    <property type="project" value="UniProtKB-UniRule"/>
</dbReference>
<dbReference type="GO" id="GO:0009055">
    <property type="term" value="F:electron transfer activity"/>
    <property type="evidence" value="ECO:0007669"/>
    <property type="project" value="UniProtKB-UniRule"/>
</dbReference>
<dbReference type="InterPro" id="IPR029039">
    <property type="entry name" value="Flavoprotein-like_sf"/>
</dbReference>
<comment type="catalytic activity">
    <reaction evidence="6">
        <text>2 a quinone + NADH + H(+) = 2 a 1,4-benzosemiquinone + NAD(+)</text>
        <dbReference type="Rhea" id="RHEA:65952"/>
        <dbReference type="ChEBI" id="CHEBI:15378"/>
        <dbReference type="ChEBI" id="CHEBI:57540"/>
        <dbReference type="ChEBI" id="CHEBI:57945"/>
        <dbReference type="ChEBI" id="CHEBI:132124"/>
        <dbReference type="ChEBI" id="CHEBI:134225"/>
    </reaction>
</comment>
<dbReference type="EMBL" id="NKHG01000105">
    <property type="protein sequence ID" value="PCK20163.1"/>
    <property type="molecule type" value="Genomic_DNA"/>
</dbReference>
<comment type="function">
    <text evidence="6">Also exhibits azoreductase activity. Catalyzes the reductive cleavage of the azo bond in aromatic azo compounds to the corresponding amines.</text>
</comment>
<evidence type="ECO:0000256" key="3">
    <source>
        <dbReference type="ARBA" id="ARBA00023002"/>
    </source>
</evidence>
<dbReference type="GO" id="GO:0016655">
    <property type="term" value="F:oxidoreductase activity, acting on NAD(P)H, quinone or similar compound as acceptor"/>
    <property type="evidence" value="ECO:0007669"/>
    <property type="project" value="InterPro"/>
</dbReference>
<evidence type="ECO:0000256" key="2">
    <source>
        <dbReference type="ARBA" id="ARBA00022643"/>
    </source>
</evidence>
<dbReference type="InterPro" id="IPR003680">
    <property type="entry name" value="Flavodoxin_fold"/>
</dbReference>
<protein>
    <recommendedName>
        <fullName evidence="6">FMN dependent NADH:quinone oxidoreductase</fullName>
        <ecNumber evidence="6">1.6.5.-</ecNumber>
    </recommendedName>
    <alternativeName>
        <fullName evidence="6">Azo-dye reductase</fullName>
    </alternativeName>
    <alternativeName>
        <fullName evidence="6">FMN-dependent NADH-azo compound oxidoreductase</fullName>
    </alternativeName>
    <alternativeName>
        <fullName evidence="6">FMN-dependent NADH-azoreductase</fullName>
        <ecNumber evidence="6">1.7.1.17</ecNumber>
    </alternativeName>
</protein>
<sequence length="216" mass="25036">MQTLIINAHPDFTHRESYSNKLQTLFLEQFKERFPHEEPTILHLHETEIPRIEKDQLLRIWNKQASEQTLTATEKKISATSSALLAQFKAHHRIVIVSPVHNFNVTSRMKDYIDNIFIARETFKYTEDGSVGLMTDDYRVLLLQASGSIFTNNDRYTPLEFSHYYLKEIFQNLMGFQQFHIVRAQGTAILEEETILSSAANDLSKAFEAFYSPSGM</sequence>
<feature type="binding site" evidence="6">
    <location>
        <begin position="17"/>
        <end position="19"/>
    </location>
    <ligand>
        <name>FMN</name>
        <dbReference type="ChEBI" id="CHEBI:58210"/>
    </ligand>
</feature>
<dbReference type="InterPro" id="IPR050104">
    <property type="entry name" value="FMN-dep_NADH:Q_OxRdtase_AzoR1"/>
</dbReference>
<dbReference type="PANTHER" id="PTHR43741">
    <property type="entry name" value="FMN-DEPENDENT NADH-AZOREDUCTASE 1"/>
    <property type="match status" value="1"/>
</dbReference>
<proteinExistence type="inferred from homology"/>
<accession>A0A2A5ISF8</accession>
<comment type="similarity">
    <text evidence="6">Belongs to the azoreductase type 1 family.</text>
</comment>
<dbReference type="AlphaFoldDB" id="A0A2A5ISF8"/>
<evidence type="ECO:0000256" key="4">
    <source>
        <dbReference type="ARBA" id="ARBA00023027"/>
    </source>
</evidence>
<comment type="subunit">
    <text evidence="6">Homodimer.</text>
</comment>
<dbReference type="EC" id="1.6.5.-" evidence="6"/>